<dbReference type="EMBL" id="JRXF01000048">
    <property type="protein sequence ID" value="KOC88300.1"/>
    <property type="molecule type" value="Genomic_DNA"/>
</dbReference>
<accession>A0A0L7TA46</accession>
<dbReference type="InterPro" id="IPR022553">
    <property type="entry name" value="DUF2645"/>
</dbReference>
<feature type="transmembrane region" description="Helical" evidence="1">
    <location>
        <begin position="70"/>
        <end position="88"/>
    </location>
</feature>
<keyword evidence="1" id="KW-0472">Membrane</keyword>
<reference evidence="4 5" key="1">
    <citation type="journal article" date="2015" name="Int. J. Syst. Evol. Microbiol.">
        <title>Erwinia iniecta sp. nov., isolated from Russian wheat aphids (Diuraphis noxia).</title>
        <authorList>
            <person name="Campillo T."/>
            <person name="Luna E."/>
            <person name="Portier P."/>
            <person name="Fischer-Le Saux M."/>
            <person name="Lapitan N."/>
            <person name="Tisserat N.A."/>
            <person name="Leach J.E."/>
        </authorList>
    </citation>
    <scope>NUCLEOTIDE SEQUENCE [LARGE SCALE GENOMIC DNA]</scope>
    <source>
        <strain evidence="3 5">B120</strain>
        <strain evidence="2 4">B149</strain>
    </source>
</reference>
<dbReference type="Proteomes" id="UP000036851">
    <property type="component" value="Unassembled WGS sequence"/>
</dbReference>
<dbReference type="EMBL" id="JRXE01000003">
    <property type="protein sequence ID" value="KOC92238.1"/>
    <property type="molecule type" value="Genomic_DNA"/>
</dbReference>
<protein>
    <recommendedName>
        <fullName evidence="6">Inner membrane protein YjeO</fullName>
    </recommendedName>
</protein>
<comment type="caution">
    <text evidence="3">The sequence shown here is derived from an EMBL/GenBank/DDBJ whole genome shotgun (WGS) entry which is preliminary data.</text>
</comment>
<dbReference type="Pfam" id="PF10840">
    <property type="entry name" value="DUF2645"/>
    <property type="match status" value="1"/>
</dbReference>
<dbReference type="AlphaFoldDB" id="A0A0L7TA46"/>
<sequence>MISLLLCLFFIFYYSYFKEELYIDGDEIKNVCDARRVFVVDDIRDFTAPLSLLIISPFIFFSLKKSTRCGYLTLITLFLFCLWFWRFFGRFLWCS</sequence>
<dbReference type="PATRIC" id="fig|1560201.3.peg.619"/>
<keyword evidence="5" id="KW-1185">Reference proteome</keyword>
<name>A0A0L7TA46_9GAMM</name>
<evidence type="ECO:0000313" key="2">
    <source>
        <dbReference type="EMBL" id="KOC88300.1"/>
    </source>
</evidence>
<organism evidence="3 5">
    <name type="scientific">Winslowiella iniecta</name>
    <dbReference type="NCBI Taxonomy" id="1560201"/>
    <lineage>
        <taxon>Bacteria</taxon>
        <taxon>Pseudomonadati</taxon>
        <taxon>Pseudomonadota</taxon>
        <taxon>Gammaproteobacteria</taxon>
        <taxon>Enterobacterales</taxon>
        <taxon>Erwiniaceae</taxon>
        <taxon>Winslowiella</taxon>
    </lineage>
</organism>
<evidence type="ECO:0000313" key="4">
    <source>
        <dbReference type="Proteomes" id="UP000036851"/>
    </source>
</evidence>
<dbReference type="Proteomes" id="UP000037088">
    <property type="component" value="Unassembled WGS sequence"/>
</dbReference>
<evidence type="ECO:0000313" key="3">
    <source>
        <dbReference type="EMBL" id="KOC92238.1"/>
    </source>
</evidence>
<feature type="transmembrane region" description="Helical" evidence="1">
    <location>
        <begin position="46"/>
        <end position="63"/>
    </location>
</feature>
<evidence type="ECO:0000256" key="1">
    <source>
        <dbReference type="SAM" id="Phobius"/>
    </source>
</evidence>
<keyword evidence="1" id="KW-1133">Transmembrane helix</keyword>
<keyword evidence="1" id="KW-0812">Transmembrane</keyword>
<evidence type="ECO:0008006" key="6">
    <source>
        <dbReference type="Google" id="ProtNLM"/>
    </source>
</evidence>
<dbReference type="STRING" id="1560201.NG42_02885"/>
<evidence type="ECO:0000313" key="5">
    <source>
        <dbReference type="Proteomes" id="UP000037088"/>
    </source>
</evidence>
<gene>
    <name evidence="3" type="ORF">NG42_02885</name>
    <name evidence="2" type="ORF">NG43_20475</name>
</gene>
<proteinExistence type="predicted"/>